<reference evidence="15" key="1">
    <citation type="submission" date="2023-02" db="EMBL/GenBank/DDBJ databases">
        <title>Description of Roseinatronobacter alkalisoli sp. nov., an alkaliphilic bacerium isolated from soda soil.</title>
        <authorList>
            <person name="Wei W."/>
        </authorList>
    </citation>
    <scope>NUCLEOTIDE SEQUENCE</scope>
    <source>
        <strain evidence="15">HJB301</strain>
    </source>
</reference>
<keyword evidence="8 13" id="KW-0548">Nucleotidyltransferase</keyword>
<dbReference type="PIRSF" id="PIRSF004930">
    <property type="entry name" value="Tln_factor_SUA5"/>
    <property type="match status" value="1"/>
</dbReference>
<keyword evidence="10 13" id="KW-0067">ATP-binding</keyword>
<evidence type="ECO:0000256" key="11">
    <source>
        <dbReference type="ARBA" id="ARBA00029774"/>
    </source>
</evidence>
<evidence type="ECO:0000256" key="10">
    <source>
        <dbReference type="ARBA" id="ARBA00022840"/>
    </source>
</evidence>
<feature type="domain" description="YrdC-like" evidence="14">
    <location>
        <begin position="15"/>
        <end position="203"/>
    </location>
</feature>
<comment type="catalytic activity">
    <reaction evidence="12 13">
        <text>L-threonine + hydrogencarbonate + ATP = L-threonylcarbamoyladenylate + diphosphate + H2O</text>
        <dbReference type="Rhea" id="RHEA:36407"/>
        <dbReference type="ChEBI" id="CHEBI:15377"/>
        <dbReference type="ChEBI" id="CHEBI:17544"/>
        <dbReference type="ChEBI" id="CHEBI:30616"/>
        <dbReference type="ChEBI" id="CHEBI:33019"/>
        <dbReference type="ChEBI" id="CHEBI:57926"/>
        <dbReference type="ChEBI" id="CHEBI:73682"/>
        <dbReference type="EC" id="2.7.7.87"/>
    </reaction>
</comment>
<keyword evidence="9 13" id="KW-0547">Nucleotide-binding</keyword>
<sequence>MTSQCDQTEILDATPAGISRAGTILRGGGLVAIPTETVYGLAGDARNPAAVSAIFAAKGRPAHNPLIVHVADLDMALALARPDTTARALAQHFWPGALTLVAPLRDGHGLAPAVTAGLNTVALRMPAHPAAQALLAAFGGPVAAPSANPSGQISPTTAAHVMAGLSGRIAAVLDGGACPVGVESTIIGTDDTDRTVVLRAGGISPEMMADVLGYMPVPAQVTSITAPGQLASHYAPRASVRLNARAPEGSEVWIGFGPDCAGADFTLSAKGDLAEAASQLFAILHKADATGRPIAVAPVPEHGLGLAINDRLRRAAAPREI</sequence>
<dbReference type="InterPro" id="IPR005145">
    <property type="entry name" value="Sua5_C"/>
</dbReference>
<dbReference type="InterPro" id="IPR038385">
    <property type="entry name" value="Sua5/YwlC_C"/>
</dbReference>
<evidence type="ECO:0000256" key="5">
    <source>
        <dbReference type="ARBA" id="ARBA00022490"/>
    </source>
</evidence>
<dbReference type="Proteomes" id="UP001431784">
    <property type="component" value="Unassembled WGS sequence"/>
</dbReference>
<evidence type="ECO:0000256" key="2">
    <source>
        <dbReference type="ARBA" id="ARBA00007663"/>
    </source>
</evidence>
<evidence type="ECO:0000256" key="13">
    <source>
        <dbReference type="PIRNR" id="PIRNR004930"/>
    </source>
</evidence>
<dbReference type="InterPro" id="IPR010923">
    <property type="entry name" value="T(6)A37_SUA5"/>
</dbReference>
<keyword evidence="16" id="KW-1185">Reference proteome</keyword>
<dbReference type="Gene3D" id="3.90.870.10">
    <property type="entry name" value="DHBP synthase"/>
    <property type="match status" value="1"/>
</dbReference>
<keyword evidence="5 13" id="KW-0963">Cytoplasm</keyword>
<organism evidence="15 16">
    <name type="scientific">Roseinatronobacter alkalisoli</name>
    <dbReference type="NCBI Taxonomy" id="3028235"/>
    <lineage>
        <taxon>Bacteria</taxon>
        <taxon>Pseudomonadati</taxon>
        <taxon>Pseudomonadota</taxon>
        <taxon>Alphaproteobacteria</taxon>
        <taxon>Rhodobacterales</taxon>
        <taxon>Paracoccaceae</taxon>
        <taxon>Roseinatronobacter</taxon>
    </lineage>
</organism>
<dbReference type="GO" id="GO:0061710">
    <property type="term" value="F:L-threonylcarbamoyladenylate synthase"/>
    <property type="evidence" value="ECO:0007669"/>
    <property type="project" value="UniProtKB-EC"/>
</dbReference>
<dbReference type="PANTHER" id="PTHR17490">
    <property type="entry name" value="SUA5"/>
    <property type="match status" value="1"/>
</dbReference>
<keyword evidence="7 13" id="KW-0819">tRNA processing</keyword>
<evidence type="ECO:0000256" key="3">
    <source>
        <dbReference type="ARBA" id="ARBA00012584"/>
    </source>
</evidence>
<evidence type="ECO:0000256" key="4">
    <source>
        <dbReference type="ARBA" id="ARBA00015492"/>
    </source>
</evidence>
<evidence type="ECO:0000259" key="14">
    <source>
        <dbReference type="PROSITE" id="PS51163"/>
    </source>
</evidence>
<dbReference type="EC" id="2.7.7.87" evidence="3 13"/>
<comment type="subcellular location">
    <subcellularLocation>
        <location evidence="1 13">Cytoplasm</location>
    </subcellularLocation>
</comment>
<dbReference type="InterPro" id="IPR050156">
    <property type="entry name" value="TC-AMP_synthase_SUA5"/>
</dbReference>
<dbReference type="Pfam" id="PF03481">
    <property type="entry name" value="Sua5_C"/>
    <property type="match status" value="1"/>
</dbReference>
<evidence type="ECO:0000256" key="7">
    <source>
        <dbReference type="ARBA" id="ARBA00022694"/>
    </source>
</evidence>
<comment type="function">
    <text evidence="13">Required for the formation of a threonylcarbamoyl group on adenosine at position 37 (t(6)A37) in tRNAs that read codons beginning with adenine.</text>
</comment>
<dbReference type="InterPro" id="IPR006070">
    <property type="entry name" value="Sua5-like_dom"/>
</dbReference>
<keyword evidence="6 13" id="KW-0808">Transferase</keyword>
<gene>
    <name evidence="15" type="ORF">PUT78_00145</name>
</gene>
<evidence type="ECO:0000256" key="6">
    <source>
        <dbReference type="ARBA" id="ARBA00022679"/>
    </source>
</evidence>
<comment type="similarity">
    <text evidence="2 13">Belongs to the SUA5 family.</text>
</comment>
<dbReference type="Gene3D" id="3.40.50.11030">
    <property type="entry name" value="Threonylcarbamoyl-AMP synthase, C-terminal domain"/>
    <property type="match status" value="1"/>
</dbReference>
<comment type="caution">
    <text evidence="15">The sequence shown here is derived from an EMBL/GenBank/DDBJ whole genome shotgun (WGS) entry which is preliminary data.</text>
</comment>
<evidence type="ECO:0000256" key="1">
    <source>
        <dbReference type="ARBA" id="ARBA00004496"/>
    </source>
</evidence>
<evidence type="ECO:0000313" key="16">
    <source>
        <dbReference type="Proteomes" id="UP001431784"/>
    </source>
</evidence>
<evidence type="ECO:0000256" key="12">
    <source>
        <dbReference type="ARBA" id="ARBA00048366"/>
    </source>
</evidence>
<name>A0ABT5T2Z1_9RHOB</name>
<dbReference type="PROSITE" id="PS51163">
    <property type="entry name" value="YRDC"/>
    <property type="match status" value="1"/>
</dbReference>
<dbReference type="PANTHER" id="PTHR17490:SF16">
    <property type="entry name" value="THREONYLCARBAMOYL-AMP SYNTHASE"/>
    <property type="match status" value="1"/>
</dbReference>
<protein>
    <recommendedName>
        <fullName evidence="4 13">Threonylcarbamoyl-AMP synthase</fullName>
        <shortName evidence="13">TC-AMP synthase</shortName>
        <ecNumber evidence="3 13">2.7.7.87</ecNumber>
    </recommendedName>
    <alternativeName>
        <fullName evidence="11 13">L-threonylcarbamoyladenylate synthase</fullName>
    </alternativeName>
</protein>
<dbReference type="Pfam" id="PF01300">
    <property type="entry name" value="Sua5_yciO_yrdC"/>
    <property type="match status" value="1"/>
</dbReference>
<accession>A0ABT5T2Z1</accession>
<dbReference type="SUPFAM" id="SSF55821">
    <property type="entry name" value="YrdC/RibB"/>
    <property type="match status" value="1"/>
</dbReference>
<dbReference type="EMBL" id="JAQZSM010000001">
    <property type="protein sequence ID" value="MDD7969493.1"/>
    <property type="molecule type" value="Genomic_DNA"/>
</dbReference>
<dbReference type="NCBIfam" id="TIGR00057">
    <property type="entry name" value="L-threonylcarbamoyladenylate synthase"/>
    <property type="match status" value="1"/>
</dbReference>
<dbReference type="InterPro" id="IPR017945">
    <property type="entry name" value="DHBP_synth_RibB-like_a/b_dom"/>
</dbReference>
<dbReference type="RefSeq" id="WP_274349963.1">
    <property type="nucleotide sequence ID" value="NZ_JAQZSM010000001.1"/>
</dbReference>
<proteinExistence type="inferred from homology"/>
<evidence type="ECO:0000256" key="9">
    <source>
        <dbReference type="ARBA" id="ARBA00022741"/>
    </source>
</evidence>
<evidence type="ECO:0000256" key="8">
    <source>
        <dbReference type="ARBA" id="ARBA00022695"/>
    </source>
</evidence>
<evidence type="ECO:0000313" key="15">
    <source>
        <dbReference type="EMBL" id="MDD7969493.1"/>
    </source>
</evidence>